<dbReference type="InterPro" id="IPR003795">
    <property type="entry name" value="DUF192"/>
</dbReference>
<name>A0A1F7XK74_9BACT</name>
<sequence length="176" mass="19007">MKQTFLLLAAVAALIVILGVFTKYPQEAQKALSNPGSYASKTVQTTIGDKKVLKVGEVELLVEVADEDSERSKGLSGRKSLAPNEGMLFVFANKDFKPSFWMKGMLIPIDIIWINDGKITQITKEVQPPAEGTADRELPLLIPDGLVDYVLEVAGGFSEKNKVGVGTAVDLTNIEG</sequence>
<dbReference type="PANTHER" id="PTHR37953">
    <property type="entry name" value="UPF0127 PROTEIN MJ1496"/>
    <property type="match status" value="1"/>
</dbReference>
<dbReference type="Gene3D" id="2.60.120.1140">
    <property type="entry name" value="Protein of unknown function DUF192"/>
    <property type="match status" value="1"/>
</dbReference>
<dbReference type="InterPro" id="IPR038695">
    <property type="entry name" value="Saro_0823-like_sf"/>
</dbReference>
<protein>
    <recommendedName>
        <fullName evidence="3">DUF192 domain-containing protein</fullName>
    </recommendedName>
</protein>
<dbReference type="AlphaFoldDB" id="A0A1F7XK74"/>
<organism evidence="1 2">
    <name type="scientific">Candidatus Woesebacteria bacterium RBG_16_42_24</name>
    <dbReference type="NCBI Taxonomy" id="1802485"/>
    <lineage>
        <taxon>Bacteria</taxon>
        <taxon>Candidatus Woeseibacteriota</taxon>
    </lineage>
</organism>
<evidence type="ECO:0000313" key="2">
    <source>
        <dbReference type="Proteomes" id="UP000177382"/>
    </source>
</evidence>
<proteinExistence type="predicted"/>
<dbReference type="PANTHER" id="PTHR37953:SF1">
    <property type="entry name" value="UPF0127 PROTEIN MJ1496"/>
    <property type="match status" value="1"/>
</dbReference>
<gene>
    <name evidence="1" type="ORF">A2V97_02185</name>
</gene>
<reference evidence="1 2" key="1">
    <citation type="journal article" date="2016" name="Nat. Commun.">
        <title>Thousands of microbial genomes shed light on interconnected biogeochemical processes in an aquifer system.</title>
        <authorList>
            <person name="Anantharaman K."/>
            <person name="Brown C.T."/>
            <person name="Hug L.A."/>
            <person name="Sharon I."/>
            <person name="Castelle C.J."/>
            <person name="Probst A.J."/>
            <person name="Thomas B.C."/>
            <person name="Singh A."/>
            <person name="Wilkins M.J."/>
            <person name="Karaoz U."/>
            <person name="Brodie E.L."/>
            <person name="Williams K.H."/>
            <person name="Hubbard S.S."/>
            <person name="Banfield J.F."/>
        </authorList>
    </citation>
    <scope>NUCLEOTIDE SEQUENCE [LARGE SCALE GENOMIC DNA]</scope>
</reference>
<dbReference type="Proteomes" id="UP000177382">
    <property type="component" value="Unassembled WGS sequence"/>
</dbReference>
<accession>A0A1F7XK74</accession>
<evidence type="ECO:0008006" key="3">
    <source>
        <dbReference type="Google" id="ProtNLM"/>
    </source>
</evidence>
<evidence type="ECO:0000313" key="1">
    <source>
        <dbReference type="EMBL" id="OGM15416.1"/>
    </source>
</evidence>
<comment type="caution">
    <text evidence="1">The sequence shown here is derived from an EMBL/GenBank/DDBJ whole genome shotgun (WGS) entry which is preliminary data.</text>
</comment>
<dbReference type="EMBL" id="MGFX01000006">
    <property type="protein sequence ID" value="OGM15416.1"/>
    <property type="molecule type" value="Genomic_DNA"/>
</dbReference>
<dbReference type="Pfam" id="PF02643">
    <property type="entry name" value="DUF192"/>
    <property type="match status" value="1"/>
</dbReference>